<proteinExistence type="inferred from homology"/>
<accession>A0A3L7A1Z8</accession>
<dbReference type="PANTHER" id="PTHR11941">
    <property type="entry name" value="ENOYL-COA HYDRATASE-RELATED"/>
    <property type="match status" value="1"/>
</dbReference>
<organism evidence="3 4">
    <name type="scientific">Xanthobacter tagetidis</name>
    <dbReference type="NCBI Taxonomy" id="60216"/>
    <lineage>
        <taxon>Bacteria</taxon>
        <taxon>Pseudomonadati</taxon>
        <taxon>Pseudomonadota</taxon>
        <taxon>Alphaproteobacteria</taxon>
        <taxon>Hyphomicrobiales</taxon>
        <taxon>Xanthobacteraceae</taxon>
        <taxon>Xanthobacter</taxon>
    </lineage>
</organism>
<dbReference type="RefSeq" id="WP_121624957.1">
    <property type="nucleotide sequence ID" value="NZ_JACIIW010000007.1"/>
</dbReference>
<dbReference type="AlphaFoldDB" id="A0A3L7A1Z8"/>
<name>A0A3L7A1Z8_9HYPH</name>
<gene>
    <name evidence="3" type="ORF">D9R14_19130</name>
</gene>
<sequence>MPDILARRDGGILVLTFDNEPRRNAFTHAMTERLGRLLAEAEADPAVRCVVLTGAGTRAFSSGHDLNELLDDRDHAADEALNAPFTAPARMATPTIAAVNGVAHAGGLILALSCDIRICAENADFAAPGARLGLLPIGGQVSRLPALMPIGFAFEMLATGRRVGAAEALRVGFVNHLTAPGGALEKAMELARAIAANSAVVVAGIKKGLDLYAREGADAARSFEWAEGARLQSGPDAEEGLRAFLEKRSPNFQ</sequence>
<dbReference type="PANTHER" id="PTHR11941:SF54">
    <property type="entry name" value="ENOYL-COA HYDRATASE, MITOCHONDRIAL"/>
    <property type="match status" value="1"/>
</dbReference>
<keyword evidence="4" id="KW-1185">Reference proteome</keyword>
<evidence type="ECO:0000256" key="2">
    <source>
        <dbReference type="RuleBase" id="RU003707"/>
    </source>
</evidence>
<dbReference type="GO" id="GO:0006635">
    <property type="term" value="P:fatty acid beta-oxidation"/>
    <property type="evidence" value="ECO:0007669"/>
    <property type="project" value="TreeGrafter"/>
</dbReference>
<dbReference type="OrthoDB" id="9775794at2"/>
<dbReference type="InterPro" id="IPR029045">
    <property type="entry name" value="ClpP/crotonase-like_dom_sf"/>
</dbReference>
<protein>
    <submittedName>
        <fullName evidence="3">Enoyl-CoA hydratase/isomerase family protein</fullName>
    </submittedName>
</protein>
<dbReference type="SUPFAM" id="SSF52096">
    <property type="entry name" value="ClpP/crotonase"/>
    <property type="match status" value="1"/>
</dbReference>
<comment type="caution">
    <text evidence="3">The sequence shown here is derived from an EMBL/GenBank/DDBJ whole genome shotgun (WGS) entry which is preliminary data.</text>
</comment>
<dbReference type="InterPro" id="IPR018376">
    <property type="entry name" value="Enoyl-CoA_hyd/isom_CS"/>
</dbReference>
<evidence type="ECO:0000256" key="1">
    <source>
        <dbReference type="ARBA" id="ARBA00005254"/>
    </source>
</evidence>
<dbReference type="Gene3D" id="3.90.226.10">
    <property type="entry name" value="2-enoyl-CoA Hydratase, Chain A, domain 1"/>
    <property type="match status" value="1"/>
</dbReference>
<dbReference type="EMBL" id="RCTF01000020">
    <property type="protein sequence ID" value="RLP74177.1"/>
    <property type="molecule type" value="Genomic_DNA"/>
</dbReference>
<dbReference type="GO" id="GO:0016853">
    <property type="term" value="F:isomerase activity"/>
    <property type="evidence" value="ECO:0007669"/>
    <property type="project" value="UniProtKB-KW"/>
</dbReference>
<evidence type="ECO:0000313" key="3">
    <source>
        <dbReference type="EMBL" id="RLP74177.1"/>
    </source>
</evidence>
<dbReference type="PROSITE" id="PS00166">
    <property type="entry name" value="ENOYL_COA_HYDRATASE"/>
    <property type="match status" value="1"/>
</dbReference>
<dbReference type="Pfam" id="PF00378">
    <property type="entry name" value="ECH_1"/>
    <property type="match status" value="1"/>
</dbReference>
<keyword evidence="3" id="KW-0413">Isomerase</keyword>
<reference evidence="3 4" key="1">
    <citation type="submission" date="2018-10" db="EMBL/GenBank/DDBJ databases">
        <title>Xanthobacter tagetidis genome sequencing and assembly.</title>
        <authorList>
            <person name="Maclea K.S."/>
            <person name="Goen A.E."/>
            <person name="Fatima S.A."/>
        </authorList>
    </citation>
    <scope>NUCLEOTIDE SEQUENCE [LARGE SCALE GENOMIC DNA]</scope>
    <source>
        <strain evidence="3 4">ATCC 700314</strain>
    </source>
</reference>
<evidence type="ECO:0000313" key="4">
    <source>
        <dbReference type="Proteomes" id="UP000269692"/>
    </source>
</evidence>
<dbReference type="Proteomes" id="UP000269692">
    <property type="component" value="Unassembled WGS sequence"/>
</dbReference>
<dbReference type="InterPro" id="IPR001753">
    <property type="entry name" value="Enoyl-CoA_hydra/iso"/>
</dbReference>
<comment type="similarity">
    <text evidence="1 2">Belongs to the enoyl-CoA hydratase/isomerase family.</text>
</comment>
<dbReference type="CDD" id="cd06558">
    <property type="entry name" value="crotonase-like"/>
    <property type="match status" value="1"/>
</dbReference>